<dbReference type="EMBL" id="NWVD01000001">
    <property type="protein sequence ID" value="PCG10816.1"/>
    <property type="molecule type" value="Genomic_DNA"/>
</dbReference>
<reference evidence="1 2" key="1">
    <citation type="submission" date="2017-09" db="EMBL/GenBank/DDBJ databases">
        <title>Sphingomonas ginsenosidimutans KACC 14949, whole genome shotgun sequence.</title>
        <authorList>
            <person name="Feng G."/>
            <person name="Zhu H."/>
        </authorList>
    </citation>
    <scope>NUCLEOTIDE SEQUENCE [LARGE SCALE GENOMIC DNA]</scope>
    <source>
        <strain evidence="1 2">KACC 14949</strain>
    </source>
</reference>
<dbReference type="RefSeq" id="WP_096610601.1">
    <property type="nucleotide sequence ID" value="NZ_NWVD01000001.1"/>
</dbReference>
<keyword evidence="2" id="KW-1185">Reference proteome</keyword>
<proteinExistence type="predicted"/>
<accession>A0A2A4I222</accession>
<sequence length="314" mass="32037">MPIPPVTGLVAEFYARVAALAARRFDGDIDRGVIYGMLWGVALSRPAREGAISIHSAAFALGRPFETVRRHVAALVAAGLCQRTRHGIAIAPGHRADPVVDRSLSQLNNIFVAFMAGGVASGAFPAPARHPAGVARRPFRRDDGARLAIDLMLAIADCHRPFVPDVVDLAIVAAVMEANARGWAGAADGAGPRAADGGPAAFDGAHAVRVATVARALGIGHATARRRAAGLAGPGGPLLRLRQGMVISPAWLAMIGSAAAGEGRHATLTLLLTRVAAAGFPFDAPASAYAALPAPRLAPVPAAAPVNIPEPASG</sequence>
<dbReference type="Proteomes" id="UP000218784">
    <property type="component" value="Unassembled WGS sequence"/>
</dbReference>
<dbReference type="AlphaFoldDB" id="A0A2A4I222"/>
<gene>
    <name evidence="1" type="ORF">COA17_05480</name>
</gene>
<evidence type="ECO:0000313" key="2">
    <source>
        <dbReference type="Proteomes" id="UP000218784"/>
    </source>
</evidence>
<comment type="caution">
    <text evidence="1">The sequence shown here is derived from an EMBL/GenBank/DDBJ whole genome shotgun (WGS) entry which is preliminary data.</text>
</comment>
<organism evidence="1 2">
    <name type="scientific">Sphingomonas ginsenosidimutans</name>
    <dbReference type="NCBI Taxonomy" id="862134"/>
    <lineage>
        <taxon>Bacteria</taxon>
        <taxon>Pseudomonadati</taxon>
        <taxon>Pseudomonadota</taxon>
        <taxon>Alphaproteobacteria</taxon>
        <taxon>Sphingomonadales</taxon>
        <taxon>Sphingomonadaceae</taxon>
        <taxon>Sphingomonas</taxon>
    </lineage>
</organism>
<name>A0A2A4I222_9SPHN</name>
<evidence type="ECO:0000313" key="1">
    <source>
        <dbReference type="EMBL" id="PCG10816.1"/>
    </source>
</evidence>
<protein>
    <submittedName>
        <fullName evidence="1">Uncharacterized protein</fullName>
    </submittedName>
</protein>